<reference evidence="12" key="1">
    <citation type="submission" date="2023-07" db="EMBL/GenBank/DDBJ databases">
        <title>A draft genome of Kazachstania heterogenica Y-27499.</title>
        <authorList>
            <person name="Donic C."/>
            <person name="Kralova J.S."/>
            <person name="Fidel L."/>
            <person name="Ben-Dor S."/>
            <person name="Jung S."/>
        </authorList>
    </citation>
    <scope>NUCLEOTIDE SEQUENCE [LARGE SCALE GENOMIC DNA]</scope>
    <source>
        <strain evidence="12">Y27499</strain>
    </source>
</reference>
<dbReference type="PANTHER" id="PTHR11774">
    <property type="entry name" value="GERANYLGERANYL TRANSFERASE TYPE BETA SUBUNIT"/>
    <property type="match status" value="1"/>
</dbReference>
<protein>
    <recommendedName>
        <fullName evidence="3 9">Protein farnesyltransferase subunit beta</fullName>
        <shortName evidence="9">FTase-beta</shortName>
        <ecNumber evidence="2 9">2.5.1.58</ecNumber>
    </recommendedName>
</protein>
<dbReference type="GO" id="GO:0004660">
    <property type="term" value="F:protein farnesyltransferase activity"/>
    <property type="evidence" value="ECO:0007669"/>
    <property type="project" value="UniProtKB-UniRule"/>
</dbReference>
<dbReference type="InterPro" id="IPR008930">
    <property type="entry name" value="Terpenoid_cyclase/PrenylTrfase"/>
</dbReference>
<keyword evidence="5 9" id="KW-0808">Transferase</keyword>
<comment type="similarity">
    <text evidence="1 9">Belongs to the protein prenyltransferase subunit beta family.</text>
</comment>
<evidence type="ECO:0000313" key="12">
    <source>
        <dbReference type="Proteomes" id="UP001306508"/>
    </source>
</evidence>
<dbReference type="InterPro" id="IPR026872">
    <property type="entry name" value="FTB"/>
</dbReference>
<dbReference type="CDD" id="cd02893">
    <property type="entry name" value="FTase"/>
    <property type="match status" value="1"/>
</dbReference>
<dbReference type="Pfam" id="PF00432">
    <property type="entry name" value="Prenyltrans"/>
    <property type="match status" value="1"/>
</dbReference>
<comment type="subunit">
    <text evidence="9">Heterodimer of an alpha and a beta subunit.</text>
</comment>
<evidence type="ECO:0000256" key="3">
    <source>
        <dbReference type="ARBA" id="ARBA00015798"/>
    </source>
</evidence>
<dbReference type="PANTHER" id="PTHR11774:SF6">
    <property type="entry name" value="PROTEIN FARNESYLTRANSFERASE SUBUNIT BETA"/>
    <property type="match status" value="1"/>
</dbReference>
<evidence type="ECO:0000256" key="5">
    <source>
        <dbReference type="ARBA" id="ARBA00022679"/>
    </source>
</evidence>
<dbReference type="InterPro" id="IPR001330">
    <property type="entry name" value="Prenyltrans"/>
</dbReference>
<comment type="caution">
    <text evidence="11">The sequence shown here is derived from an EMBL/GenBank/DDBJ whole genome shotgun (WGS) entry which is preliminary data.</text>
</comment>
<keyword evidence="7" id="KW-0677">Repeat</keyword>
<dbReference type="InterPro" id="IPR045089">
    <property type="entry name" value="PGGT1B-like"/>
</dbReference>
<name>A0AAN7WLI3_9SACH</name>
<feature type="domain" description="Prenyltransferase alpha-alpha toroid" evidence="10">
    <location>
        <begin position="75"/>
        <end position="413"/>
    </location>
</feature>
<accession>A0AAN7WLI3</accession>
<dbReference type="Gene3D" id="1.50.10.20">
    <property type="match status" value="1"/>
</dbReference>
<dbReference type="EMBL" id="JAWIZZ010000051">
    <property type="protein sequence ID" value="KAK5778803.1"/>
    <property type="molecule type" value="Genomic_DNA"/>
</dbReference>
<dbReference type="EC" id="2.5.1.58" evidence="2 9"/>
<evidence type="ECO:0000256" key="1">
    <source>
        <dbReference type="ARBA" id="ARBA00010497"/>
    </source>
</evidence>
<gene>
    <name evidence="11" type="ORF">RI543_003727</name>
</gene>
<evidence type="ECO:0000256" key="9">
    <source>
        <dbReference type="RuleBase" id="RU365056"/>
    </source>
</evidence>
<dbReference type="GO" id="GO:0097354">
    <property type="term" value="P:prenylation"/>
    <property type="evidence" value="ECO:0007669"/>
    <property type="project" value="UniProtKB-UniRule"/>
</dbReference>
<comment type="function">
    <text evidence="9">Catalyzes the transfer of a farnesyl moiety from farnesyl diphosphate to a cysteine at the fourth position from the C-terminus of several proteins. The beta subunit is responsible for peptide-binding.</text>
</comment>
<comment type="catalytic activity">
    <reaction evidence="9">
        <text>L-cysteinyl-[protein] + (2E,6E)-farnesyl diphosphate = S-(2E,6E)-farnesyl-L-cysteinyl-[protein] + diphosphate</text>
        <dbReference type="Rhea" id="RHEA:13345"/>
        <dbReference type="Rhea" id="RHEA-COMP:10131"/>
        <dbReference type="Rhea" id="RHEA-COMP:11535"/>
        <dbReference type="ChEBI" id="CHEBI:29950"/>
        <dbReference type="ChEBI" id="CHEBI:33019"/>
        <dbReference type="ChEBI" id="CHEBI:86019"/>
        <dbReference type="ChEBI" id="CHEBI:175763"/>
    </reaction>
</comment>
<evidence type="ECO:0000256" key="6">
    <source>
        <dbReference type="ARBA" id="ARBA00022723"/>
    </source>
</evidence>
<keyword evidence="12" id="KW-1185">Reference proteome</keyword>
<keyword evidence="8 9" id="KW-0862">Zinc</keyword>
<dbReference type="AlphaFoldDB" id="A0AAN7WLI3"/>
<keyword evidence="6 9" id="KW-0479">Metal-binding</keyword>
<sequence length="431" mass="48208">MTKIQNSIAKLLGKKREVIERVLNEDEEEYKSLPEQESLHSIEEIMKEIETETILDRQEVIESCIELLMKEPKLLLKDSHLNYLYFAFTTQFPPNLIALDASQPWMLYWIANSLKVLSRESLSEDFQRRVARKLLEISPEGGPFGGGIGQIPHIAGTYAAINALSLCNNIEGCWDKINRKAIYEWLLKLKQADGGFKTCLEVGECDTRGVYCALSVASMLNVLTPQLCDGVLEYLINCQTYEGGFGATPQVDEAHGGYTFCAVASLMILKQLDKINVEALIQWCSSRQCFEERGLNGRSNKLVDGCYSFWIGGTAAMIEAAGYGCCIDQNALHEYICQCCQNEQGGGLIDKPGKSPDFYHTNYVLLGLSISESEYSLQEDNITNNISTILIRSKQNNSLSYPLSNLNSINPVYGVPNTDLLNFVKHFNTPL</sequence>
<keyword evidence="4 9" id="KW-0637">Prenyltransferase</keyword>
<comment type="cofactor">
    <cofactor evidence="9">
        <name>Zn(2+)</name>
        <dbReference type="ChEBI" id="CHEBI:29105"/>
    </cofactor>
    <text evidence="9">Binds 1 zinc ion per subunit.</text>
</comment>
<proteinExistence type="inferred from homology"/>
<dbReference type="Proteomes" id="UP001306508">
    <property type="component" value="Unassembled WGS sequence"/>
</dbReference>
<evidence type="ECO:0000259" key="10">
    <source>
        <dbReference type="Pfam" id="PF00432"/>
    </source>
</evidence>
<dbReference type="GO" id="GO:0005965">
    <property type="term" value="C:protein farnesyltransferase complex"/>
    <property type="evidence" value="ECO:0007669"/>
    <property type="project" value="UniProtKB-UniRule"/>
</dbReference>
<evidence type="ECO:0000256" key="8">
    <source>
        <dbReference type="ARBA" id="ARBA00022833"/>
    </source>
</evidence>
<organism evidence="11 12">
    <name type="scientific">Arxiozyma heterogenica</name>
    <dbReference type="NCBI Taxonomy" id="278026"/>
    <lineage>
        <taxon>Eukaryota</taxon>
        <taxon>Fungi</taxon>
        <taxon>Dikarya</taxon>
        <taxon>Ascomycota</taxon>
        <taxon>Saccharomycotina</taxon>
        <taxon>Saccharomycetes</taxon>
        <taxon>Saccharomycetales</taxon>
        <taxon>Saccharomycetaceae</taxon>
        <taxon>Arxiozyma</taxon>
    </lineage>
</organism>
<evidence type="ECO:0000313" key="11">
    <source>
        <dbReference type="EMBL" id="KAK5778803.1"/>
    </source>
</evidence>
<dbReference type="GO" id="GO:0008270">
    <property type="term" value="F:zinc ion binding"/>
    <property type="evidence" value="ECO:0007669"/>
    <property type="project" value="UniProtKB-UniRule"/>
</dbReference>
<dbReference type="SUPFAM" id="SSF48239">
    <property type="entry name" value="Terpenoid cyclases/Protein prenyltransferases"/>
    <property type="match status" value="1"/>
</dbReference>
<evidence type="ECO:0000256" key="4">
    <source>
        <dbReference type="ARBA" id="ARBA00022602"/>
    </source>
</evidence>
<evidence type="ECO:0000256" key="2">
    <source>
        <dbReference type="ARBA" id="ARBA00012702"/>
    </source>
</evidence>
<evidence type="ECO:0000256" key="7">
    <source>
        <dbReference type="ARBA" id="ARBA00022737"/>
    </source>
</evidence>